<feature type="domain" description="FAD/NAD(P)-binding" evidence="8">
    <location>
        <begin position="1"/>
        <end position="289"/>
    </location>
</feature>
<dbReference type="EC" id="1.11.1.1" evidence="9"/>
<dbReference type="InterPro" id="IPR004099">
    <property type="entry name" value="Pyr_nucl-diS_OxRdtase_dimer"/>
</dbReference>
<dbReference type="GeneID" id="83010696"/>
<organism evidence="9 10">
    <name type="scientific">Clostridium disporicum</name>
    <dbReference type="NCBI Taxonomy" id="84024"/>
    <lineage>
        <taxon>Bacteria</taxon>
        <taxon>Bacillati</taxon>
        <taxon>Bacillota</taxon>
        <taxon>Clostridia</taxon>
        <taxon>Eubacteriales</taxon>
        <taxon>Clostridiaceae</taxon>
        <taxon>Clostridium</taxon>
    </lineage>
</organism>
<dbReference type="InterPro" id="IPR036188">
    <property type="entry name" value="FAD/NAD-bd_sf"/>
</dbReference>
<keyword evidence="5 9" id="KW-0560">Oxidoreductase</keyword>
<dbReference type="Gene3D" id="3.50.50.60">
    <property type="entry name" value="FAD/NAD(P)-binding domain"/>
    <property type="match status" value="2"/>
</dbReference>
<dbReference type="SUPFAM" id="SSF55424">
    <property type="entry name" value="FAD/NAD-linked reductases, dimerisation (C-terminal) domain"/>
    <property type="match status" value="1"/>
</dbReference>
<dbReference type="GO" id="GO:0016692">
    <property type="term" value="F:NADH peroxidase activity"/>
    <property type="evidence" value="ECO:0007669"/>
    <property type="project" value="UniProtKB-EC"/>
</dbReference>
<dbReference type="Proteomes" id="UP000095558">
    <property type="component" value="Unassembled WGS sequence"/>
</dbReference>
<dbReference type="STRING" id="84024.ERS852471_00512"/>
<keyword evidence="6" id="KW-0676">Redox-active center</keyword>
<dbReference type="PRINTS" id="PR00411">
    <property type="entry name" value="PNDRDTASEI"/>
</dbReference>
<dbReference type="OrthoDB" id="9802028at2"/>
<evidence type="ECO:0000259" key="7">
    <source>
        <dbReference type="Pfam" id="PF02852"/>
    </source>
</evidence>
<reference evidence="9 10" key="1">
    <citation type="submission" date="2015-09" db="EMBL/GenBank/DDBJ databases">
        <authorList>
            <consortium name="Pathogen Informatics"/>
        </authorList>
    </citation>
    <scope>NUCLEOTIDE SEQUENCE [LARGE SCALE GENOMIC DNA]</scope>
    <source>
        <strain evidence="9 10">2789STDY5834855</strain>
    </source>
</reference>
<dbReference type="NCBIfam" id="NF007123">
    <property type="entry name" value="PRK09564.1"/>
    <property type="match status" value="1"/>
</dbReference>
<sequence>MKVVIIGGIAAGMSAAAKFKRLSPNDDVVVYEKGDIVSFGACGLPYYVGGFFEDSNEMIARTPEAFRQSGVEIHTKHEVTNVDFANKKLTIKKLDSNEIIEESYDKLMIASGARAIIPPIKNVNLENVVTLKSMDDGNKLRELMANEEYKKVAIIGAGFIGLEAVEAAKHRGKEVTVIQLQDRVLQEVFDKDITDLLEEELRESGVNLLLSETVTELIGDGRVSKVKTDKREIEADIVILATGVRPNTDFLNPDEIKMIRNGAIVVDKYGRTSVEDVYSAGDCATINSLITDKEVYVPLATGANKLGRIVGENLAGQNNSFQGSLASSCIKVMNMEAARTGLSEKEVLDLGFNYKTKFITDMNQTSYYPGRERIYVKLIYDAHTKVILGGQVAGYKDAVQRCNVLAACIYAKMTTDQLGMLDLCYSPPFARTWDVLNVAGNVSK</sequence>
<proteinExistence type="inferred from homology"/>
<feature type="domain" description="Pyridine nucleotide-disulphide oxidoreductase dimerisation" evidence="7">
    <location>
        <begin position="330"/>
        <end position="432"/>
    </location>
</feature>
<dbReference type="InterPro" id="IPR050260">
    <property type="entry name" value="FAD-bd_OxRdtase"/>
</dbReference>
<keyword evidence="9" id="KW-0575">Peroxidase</keyword>
<comment type="cofactor">
    <cofactor evidence="1">
        <name>FAD</name>
        <dbReference type="ChEBI" id="CHEBI:57692"/>
    </cofactor>
</comment>
<dbReference type="RefSeq" id="WP_042394632.1">
    <property type="nucleotide sequence ID" value="NZ_CYYT01000008.1"/>
</dbReference>
<dbReference type="PANTHER" id="PTHR43429:SF1">
    <property type="entry name" value="NAD(P)H SULFUR OXIDOREDUCTASE (COA-DEPENDENT)"/>
    <property type="match status" value="1"/>
</dbReference>
<evidence type="ECO:0000256" key="6">
    <source>
        <dbReference type="ARBA" id="ARBA00023284"/>
    </source>
</evidence>
<dbReference type="InterPro" id="IPR016156">
    <property type="entry name" value="FAD/NAD-linked_Rdtase_dimer_sf"/>
</dbReference>
<dbReference type="SUPFAM" id="SSF51905">
    <property type="entry name" value="FAD/NAD(P)-binding domain"/>
    <property type="match status" value="1"/>
</dbReference>
<dbReference type="Pfam" id="PF02852">
    <property type="entry name" value="Pyr_redox_dim"/>
    <property type="match status" value="1"/>
</dbReference>
<evidence type="ECO:0000256" key="2">
    <source>
        <dbReference type="ARBA" id="ARBA00009130"/>
    </source>
</evidence>
<evidence type="ECO:0000259" key="8">
    <source>
        <dbReference type="Pfam" id="PF07992"/>
    </source>
</evidence>
<keyword evidence="3" id="KW-0285">Flavoprotein</keyword>
<dbReference type="PANTHER" id="PTHR43429">
    <property type="entry name" value="PYRIDINE NUCLEOTIDE-DISULFIDE OXIDOREDUCTASE DOMAIN-CONTAINING"/>
    <property type="match status" value="1"/>
</dbReference>
<dbReference type="InterPro" id="IPR023753">
    <property type="entry name" value="FAD/NAD-binding_dom"/>
</dbReference>
<evidence type="ECO:0000313" key="9">
    <source>
        <dbReference type="EMBL" id="CUO90173.1"/>
    </source>
</evidence>
<name>A0A174IS39_9CLOT</name>
<evidence type="ECO:0000256" key="4">
    <source>
        <dbReference type="ARBA" id="ARBA00022827"/>
    </source>
</evidence>
<evidence type="ECO:0000256" key="5">
    <source>
        <dbReference type="ARBA" id="ARBA00023002"/>
    </source>
</evidence>
<dbReference type="EMBL" id="CYZV01000081">
    <property type="protein sequence ID" value="CUO90173.1"/>
    <property type="molecule type" value="Genomic_DNA"/>
</dbReference>
<gene>
    <name evidence="9" type="primary">npr</name>
    <name evidence="9" type="ORF">ERS852470_03670</name>
</gene>
<accession>A0A174IS39</accession>
<protein>
    <submittedName>
        <fullName evidence="9">Coenzyme A disulfide reductase</fullName>
        <ecNumber evidence="9">1.11.1.1</ecNumber>
        <ecNumber evidence="9">1.6.99.3</ecNumber>
    </submittedName>
</protein>
<dbReference type="Pfam" id="PF07992">
    <property type="entry name" value="Pyr_redox_2"/>
    <property type="match status" value="1"/>
</dbReference>
<comment type="similarity">
    <text evidence="2">Belongs to the class-III pyridine nucleotide-disulfide oxidoreductase family.</text>
</comment>
<evidence type="ECO:0000313" key="10">
    <source>
        <dbReference type="Proteomes" id="UP000095558"/>
    </source>
</evidence>
<keyword evidence="4" id="KW-0274">FAD</keyword>
<dbReference type="AlphaFoldDB" id="A0A174IS39"/>
<dbReference type="EC" id="1.6.99.3" evidence="9"/>
<dbReference type="PRINTS" id="PR00368">
    <property type="entry name" value="FADPNR"/>
</dbReference>
<evidence type="ECO:0000256" key="1">
    <source>
        <dbReference type="ARBA" id="ARBA00001974"/>
    </source>
</evidence>
<evidence type="ECO:0000256" key="3">
    <source>
        <dbReference type="ARBA" id="ARBA00022630"/>
    </source>
</evidence>